<sequence length="77" mass="8774">MDENHEKILRNRHTSALSAIHRPAFLCLAGCYVATCVPEFIACARRSRTTSTFEMCKLEHRTCAMRCWELANDDAAK</sequence>
<dbReference type="AlphaFoldDB" id="A0A2T7NNK1"/>
<evidence type="ECO:0000313" key="2">
    <source>
        <dbReference type="Proteomes" id="UP000245119"/>
    </source>
</evidence>
<organism evidence="1 2">
    <name type="scientific">Pomacea canaliculata</name>
    <name type="common">Golden apple snail</name>
    <dbReference type="NCBI Taxonomy" id="400727"/>
    <lineage>
        <taxon>Eukaryota</taxon>
        <taxon>Metazoa</taxon>
        <taxon>Spiralia</taxon>
        <taxon>Lophotrochozoa</taxon>
        <taxon>Mollusca</taxon>
        <taxon>Gastropoda</taxon>
        <taxon>Caenogastropoda</taxon>
        <taxon>Architaenioglossa</taxon>
        <taxon>Ampullarioidea</taxon>
        <taxon>Ampullariidae</taxon>
        <taxon>Pomacea</taxon>
    </lineage>
</organism>
<reference evidence="1 2" key="1">
    <citation type="submission" date="2018-04" db="EMBL/GenBank/DDBJ databases">
        <title>The genome of golden apple snail Pomacea canaliculata provides insight into stress tolerance and invasive adaptation.</title>
        <authorList>
            <person name="Liu C."/>
            <person name="Liu B."/>
            <person name="Ren Y."/>
            <person name="Zhang Y."/>
            <person name="Wang H."/>
            <person name="Li S."/>
            <person name="Jiang F."/>
            <person name="Yin L."/>
            <person name="Zhang G."/>
            <person name="Qian W."/>
            <person name="Fan W."/>
        </authorList>
    </citation>
    <scope>NUCLEOTIDE SEQUENCE [LARGE SCALE GENOMIC DNA]</scope>
    <source>
        <strain evidence="1">SZHN2017</strain>
        <tissue evidence="1">Muscle</tissue>
    </source>
</reference>
<evidence type="ECO:0000313" key="1">
    <source>
        <dbReference type="EMBL" id="PVD22722.1"/>
    </source>
</evidence>
<proteinExistence type="predicted"/>
<dbReference type="EMBL" id="PZQS01000010">
    <property type="protein sequence ID" value="PVD22722.1"/>
    <property type="molecule type" value="Genomic_DNA"/>
</dbReference>
<comment type="caution">
    <text evidence="1">The sequence shown here is derived from an EMBL/GenBank/DDBJ whole genome shotgun (WGS) entry which is preliminary data.</text>
</comment>
<protein>
    <submittedName>
        <fullName evidence="1">Uncharacterized protein</fullName>
    </submittedName>
</protein>
<keyword evidence="2" id="KW-1185">Reference proteome</keyword>
<gene>
    <name evidence="1" type="ORF">C0Q70_15978</name>
</gene>
<accession>A0A2T7NNK1</accession>
<dbReference type="Proteomes" id="UP000245119">
    <property type="component" value="Linkage Group LG10"/>
</dbReference>
<dbReference type="OrthoDB" id="6043301at2759"/>
<name>A0A2T7NNK1_POMCA</name>